<dbReference type="SUPFAM" id="SSF100939">
    <property type="entry name" value="SPOC domain-like"/>
    <property type="match status" value="1"/>
</dbReference>
<dbReference type="AlphaFoldDB" id="X1NL41"/>
<dbReference type="EMBL" id="BARV01021022">
    <property type="protein sequence ID" value="GAI19404.1"/>
    <property type="molecule type" value="Genomic_DNA"/>
</dbReference>
<organism evidence="1">
    <name type="scientific">marine sediment metagenome</name>
    <dbReference type="NCBI Taxonomy" id="412755"/>
    <lineage>
        <taxon>unclassified sequences</taxon>
        <taxon>metagenomes</taxon>
        <taxon>ecological metagenomes</taxon>
    </lineage>
</organism>
<gene>
    <name evidence="1" type="ORF">S06H3_34930</name>
</gene>
<feature type="non-terminal residue" evidence="1">
    <location>
        <position position="1"/>
    </location>
</feature>
<protein>
    <recommendedName>
        <fullName evidence="2">Ku domain-containing protein</fullName>
    </recommendedName>
</protein>
<evidence type="ECO:0000313" key="1">
    <source>
        <dbReference type="EMBL" id="GAI19404.1"/>
    </source>
</evidence>
<evidence type="ECO:0008006" key="2">
    <source>
        <dbReference type="Google" id="ProtNLM"/>
    </source>
</evidence>
<dbReference type="InterPro" id="IPR016194">
    <property type="entry name" value="SPOC-like_C_dom_sf"/>
</dbReference>
<name>X1NL41_9ZZZZ</name>
<reference evidence="1" key="1">
    <citation type="journal article" date="2014" name="Front. Microbiol.">
        <title>High frequency of phylogenetically diverse reductive dehalogenase-homologous genes in deep subseafloor sedimentary metagenomes.</title>
        <authorList>
            <person name="Kawai M."/>
            <person name="Futagami T."/>
            <person name="Toyoda A."/>
            <person name="Takaki Y."/>
            <person name="Nishi S."/>
            <person name="Hori S."/>
            <person name="Arai W."/>
            <person name="Tsubouchi T."/>
            <person name="Morono Y."/>
            <person name="Uchiyama I."/>
            <person name="Ito T."/>
            <person name="Fujiyama A."/>
            <person name="Inagaki F."/>
            <person name="Takami H."/>
        </authorList>
    </citation>
    <scope>NUCLEOTIDE SEQUENCE</scope>
    <source>
        <strain evidence="1">Expedition CK06-06</strain>
    </source>
</reference>
<comment type="caution">
    <text evidence="1">The sequence shown here is derived from an EMBL/GenBank/DDBJ whole genome shotgun (WGS) entry which is preliminary data.</text>
</comment>
<proteinExistence type="predicted"/>
<accession>X1NL41</accession>
<sequence length="68" mass="7528">ERELAGKLVEKLTEKFDISKIVDTYQQKVNELITARAMGKEAPTLEKPPTPPTEDFVKALEATVEAVA</sequence>